<proteinExistence type="predicted"/>
<dbReference type="InterPro" id="IPR029044">
    <property type="entry name" value="Nucleotide-diphossugar_trans"/>
</dbReference>
<gene>
    <name evidence="2" type="ORF">DDW13_05955</name>
</gene>
<feature type="domain" description="Glycosyltransferase 2-like" evidence="1">
    <location>
        <begin position="3"/>
        <end position="135"/>
    </location>
</feature>
<dbReference type="InterPro" id="IPR001173">
    <property type="entry name" value="Glyco_trans_2-like"/>
</dbReference>
<evidence type="ECO:0000259" key="1">
    <source>
        <dbReference type="Pfam" id="PF00535"/>
    </source>
</evidence>
<evidence type="ECO:0000313" key="3">
    <source>
        <dbReference type="Proteomes" id="UP000245638"/>
    </source>
</evidence>
<dbReference type="SUPFAM" id="SSF53448">
    <property type="entry name" value="Nucleotide-diphospho-sugar transferases"/>
    <property type="match status" value="1"/>
</dbReference>
<evidence type="ECO:0000313" key="2">
    <source>
        <dbReference type="EMBL" id="PVU74866.1"/>
    </source>
</evidence>
<dbReference type="PANTHER" id="PTHR10859">
    <property type="entry name" value="GLYCOSYL TRANSFERASE"/>
    <property type="match status" value="1"/>
</dbReference>
<protein>
    <submittedName>
        <fullName evidence="2">Dolichyl-phosphate mannose synthase</fullName>
    </submittedName>
</protein>
<dbReference type="Pfam" id="PF00535">
    <property type="entry name" value="Glycos_transf_2"/>
    <property type="match status" value="1"/>
</dbReference>
<dbReference type="EMBL" id="QEFD01000176">
    <property type="protein sequence ID" value="PVU74866.1"/>
    <property type="molecule type" value="Genomic_DNA"/>
</dbReference>
<dbReference type="AlphaFoldDB" id="A0A2T9X433"/>
<accession>A0A2T9X433</accession>
<sequence>MLSIVIPAFNEEKRIGNTLNKLTSWYSSSEIIVVFDGNDNTPEVVKEYNAKLYVSKERLGKGASLKKGIEFSSYKKILLIDADLPVTRDDLNKITTTNADLVITTRRIIGMPWKRRFLHRGFIILTKIFFPSLRKFKDFQSGVKLINREKALSVLDNLIINDFLFDINLIYEFKRRGYSIKEVEISYIHDETDSKISRKLFKIIIFMFLSLLKLRVYYSPFKGILKTRAFLKAQDFILKILR</sequence>
<comment type="caution">
    <text evidence="2">The sequence shown here is derived from an EMBL/GenBank/DDBJ whole genome shotgun (WGS) entry which is preliminary data.</text>
</comment>
<dbReference type="Proteomes" id="UP000245638">
    <property type="component" value="Unassembled WGS sequence"/>
</dbReference>
<name>A0A2T9X433_9CREN</name>
<organism evidence="2 3">
    <name type="scientific">Acidianus hospitalis</name>
    <dbReference type="NCBI Taxonomy" id="563177"/>
    <lineage>
        <taxon>Archaea</taxon>
        <taxon>Thermoproteota</taxon>
        <taxon>Thermoprotei</taxon>
        <taxon>Sulfolobales</taxon>
        <taxon>Sulfolobaceae</taxon>
        <taxon>Acidianus</taxon>
    </lineage>
</organism>
<dbReference type="Gene3D" id="3.90.550.10">
    <property type="entry name" value="Spore Coat Polysaccharide Biosynthesis Protein SpsA, Chain A"/>
    <property type="match status" value="1"/>
</dbReference>
<reference evidence="2 3" key="1">
    <citation type="journal article" date="2015" name="Appl. Environ. Microbiol.">
        <title>Nanoarchaeota, Their Sulfolobales Host, and Nanoarchaeota Virus Distribution across Yellowstone National Park Hot Springs.</title>
        <authorList>
            <person name="Munson-McGee J.H."/>
            <person name="Field E.K."/>
            <person name="Bateson M."/>
            <person name="Rooney C."/>
            <person name="Stepanauskas R."/>
            <person name="Young M.J."/>
        </authorList>
    </citation>
    <scope>NUCLEOTIDE SEQUENCE [LARGE SCALE GENOMIC DNA]</scope>
    <source>
        <strain evidence="2">SCGC AC-742_N10</strain>
    </source>
</reference>
<dbReference type="PANTHER" id="PTHR10859:SF91">
    <property type="entry name" value="DOLICHYL-PHOSPHATE BETA-GLUCOSYLTRANSFERASE"/>
    <property type="match status" value="1"/>
</dbReference>
<dbReference type="GO" id="GO:0006487">
    <property type="term" value="P:protein N-linked glycosylation"/>
    <property type="evidence" value="ECO:0007669"/>
    <property type="project" value="TreeGrafter"/>
</dbReference>